<evidence type="ECO:0000313" key="3">
    <source>
        <dbReference type="Proteomes" id="UP000184267"/>
    </source>
</evidence>
<dbReference type="InterPro" id="IPR045340">
    <property type="entry name" value="DUF6533"/>
</dbReference>
<dbReference type="OrthoDB" id="2757660at2759"/>
<sequence length="85" mass="9740">MVAAVIFYEYAITLDSEVRLIWRRKITGASVIFFLNRSLLVLQNALTVASFWPFSTPVRSSISLHDTLFMHAPVSRVRVNTGRRE</sequence>
<reference evidence="2 3" key="1">
    <citation type="submission" date="2016-10" db="EMBL/GenBank/DDBJ databases">
        <title>Genome sequence of the basidiomycete white-rot fungus Trametes pubescens.</title>
        <authorList>
            <person name="Makela M.R."/>
            <person name="Granchi Z."/>
            <person name="Peng M."/>
            <person name="De Vries R.P."/>
            <person name="Grigoriev I."/>
            <person name="Riley R."/>
            <person name="Hilden K."/>
        </authorList>
    </citation>
    <scope>NUCLEOTIDE SEQUENCE [LARGE SCALE GENOMIC DNA]</scope>
    <source>
        <strain evidence="2 3">FBCC735</strain>
    </source>
</reference>
<feature type="domain" description="DUF6533" evidence="1">
    <location>
        <begin position="3"/>
        <end position="39"/>
    </location>
</feature>
<dbReference type="Pfam" id="PF20151">
    <property type="entry name" value="DUF6533"/>
    <property type="match status" value="1"/>
</dbReference>
<proteinExistence type="predicted"/>
<name>A0A1M2VVT6_TRAPU</name>
<evidence type="ECO:0000313" key="2">
    <source>
        <dbReference type="EMBL" id="OJT11719.1"/>
    </source>
</evidence>
<dbReference type="STRING" id="154538.A0A1M2VVT6"/>
<evidence type="ECO:0000259" key="1">
    <source>
        <dbReference type="Pfam" id="PF20151"/>
    </source>
</evidence>
<keyword evidence="3" id="KW-1185">Reference proteome</keyword>
<organism evidence="2 3">
    <name type="scientific">Trametes pubescens</name>
    <name type="common">White-rot fungus</name>
    <dbReference type="NCBI Taxonomy" id="154538"/>
    <lineage>
        <taxon>Eukaryota</taxon>
        <taxon>Fungi</taxon>
        <taxon>Dikarya</taxon>
        <taxon>Basidiomycota</taxon>
        <taxon>Agaricomycotina</taxon>
        <taxon>Agaricomycetes</taxon>
        <taxon>Polyporales</taxon>
        <taxon>Polyporaceae</taxon>
        <taxon>Trametes</taxon>
    </lineage>
</organism>
<comment type="caution">
    <text evidence="2">The sequence shown here is derived from an EMBL/GenBank/DDBJ whole genome shotgun (WGS) entry which is preliminary data.</text>
</comment>
<accession>A0A1M2VVT6</accession>
<protein>
    <recommendedName>
        <fullName evidence="1">DUF6533 domain-containing protein</fullName>
    </recommendedName>
</protein>
<dbReference type="Proteomes" id="UP000184267">
    <property type="component" value="Unassembled WGS sequence"/>
</dbReference>
<gene>
    <name evidence="2" type="ORF">TRAPUB_11781</name>
</gene>
<dbReference type="AlphaFoldDB" id="A0A1M2VVT6"/>
<dbReference type="EMBL" id="MNAD01000587">
    <property type="protein sequence ID" value="OJT11719.1"/>
    <property type="molecule type" value="Genomic_DNA"/>
</dbReference>